<proteinExistence type="predicted"/>
<dbReference type="PANTHER" id="PTHR44688">
    <property type="entry name" value="DNA-BINDING TRANSCRIPTIONAL ACTIVATOR DEVR_DOSR"/>
    <property type="match status" value="1"/>
</dbReference>
<comment type="caution">
    <text evidence="5">The sequence shown here is derived from an EMBL/GenBank/DDBJ whole genome shotgun (WGS) entry which is preliminary data.</text>
</comment>
<dbReference type="STRING" id="1658765.Msub_12260"/>
<protein>
    <submittedName>
        <fullName evidence="5">Bacterial regulatory protein, LuxR family</fullName>
    </submittedName>
</protein>
<keyword evidence="2" id="KW-0238">DNA-binding</keyword>
<organism evidence="5 6">
    <name type="scientific">Marinobacter subterrani</name>
    <dbReference type="NCBI Taxonomy" id="1658765"/>
    <lineage>
        <taxon>Bacteria</taxon>
        <taxon>Pseudomonadati</taxon>
        <taxon>Pseudomonadota</taxon>
        <taxon>Gammaproteobacteria</taxon>
        <taxon>Pseudomonadales</taxon>
        <taxon>Marinobacteraceae</taxon>
        <taxon>Marinobacter</taxon>
    </lineage>
</organism>
<dbReference type="Gene3D" id="1.10.10.10">
    <property type="entry name" value="Winged helix-like DNA-binding domain superfamily/Winged helix DNA-binding domain"/>
    <property type="match status" value="1"/>
</dbReference>
<evidence type="ECO:0000313" key="6">
    <source>
        <dbReference type="Proteomes" id="UP000036102"/>
    </source>
</evidence>
<dbReference type="GO" id="GO:0003677">
    <property type="term" value="F:DNA binding"/>
    <property type="evidence" value="ECO:0007669"/>
    <property type="project" value="UniProtKB-KW"/>
</dbReference>
<dbReference type="GO" id="GO:0006355">
    <property type="term" value="P:regulation of DNA-templated transcription"/>
    <property type="evidence" value="ECO:0007669"/>
    <property type="project" value="InterPro"/>
</dbReference>
<sequence>MNIDVKTREAIYDLWDELSTFPASKAEASLQHLMERLARMVNAGGGYVLSAMRLSNRPENDPMQGWRAGPMFYFNGTEADRKLYRVAARAMNNGEPDQSSLNHIRNAGRFRATLIRDHVTEEFFDSEHYRKFYRERGISDTLFVVAPVNEDSEVYVALHRLGDAPSYTKEDLEVAEFALRSLVWYFRQVLLSFGVLVAGEPLTPTERNILSCLLTGMSEKEIASELNQRQNTTHQYVVTLYRKFNVRSRAALTALWLGHD</sequence>
<reference evidence="5 6" key="1">
    <citation type="submission" date="2015-06" db="EMBL/GenBank/DDBJ databases">
        <title>Marinobacter subterrani, a genetically tractable neutrophilic iron-oxidizing strain isolated from the Soudan Iron Mine.</title>
        <authorList>
            <person name="Bonis B.M."/>
            <person name="Gralnick J.A."/>
        </authorList>
    </citation>
    <scope>NUCLEOTIDE SEQUENCE [LARGE SCALE GENOMIC DNA]</scope>
    <source>
        <strain evidence="5 6">JG233</strain>
    </source>
</reference>
<dbReference type="AlphaFoldDB" id="A0A0J7JE10"/>
<evidence type="ECO:0000256" key="3">
    <source>
        <dbReference type="ARBA" id="ARBA00023163"/>
    </source>
</evidence>
<dbReference type="OrthoDB" id="9774661at2"/>
<dbReference type="PATRIC" id="fig|1658765.3.peg.2273"/>
<dbReference type="Proteomes" id="UP000036102">
    <property type="component" value="Unassembled WGS sequence"/>
</dbReference>
<dbReference type="PROSITE" id="PS50043">
    <property type="entry name" value="HTH_LUXR_2"/>
    <property type="match status" value="1"/>
</dbReference>
<dbReference type="Pfam" id="PF00196">
    <property type="entry name" value="GerE"/>
    <property type="match status" value="1"/>
</dbReference>
<keyword evidence="6" id="KW-1185">Reference proteome</keyword>
<dbReference type="InterPro" id="IPR016032">
    <property type="entry name" value="Sig_transdc_resp-reg_C-effctor"/>
</dbReference>
<evidence type="ECO:0000313" key="5">
    <source>
        <dbReference type="EMBL" id="KMQ76051.1"/>
    </source>
</evidence>
<gene>
    <name evidence="5" type="ORF">Msub_12260</name>
</gene>
<dbReference type="PANTHER" id="PTHR44688:SF16">
    <property type="entry name" value="DNA-BINDING TRANSCRIPTIONAL ACTIVATOR DEVR_DOSR"/>
    <property type="match status" value="1"/>
</dbReference>
<evidence type="ECO:0000259" key="4">
    <source>
        <dbReference type="PROSITE" id="PS50043"/>
    </source>
</evidence>
<name>A0A0J7JE10_9GAMM</name>
<feature type="domain" description="HTH luxR-type" evidence="4">
    <location>
        <begin position="195"/>
        <end position="260"/>
    </location>
</feature>
<dbReference type="InterPro" id="IPR036388">
    <property type="entry name" value="WH-like_DNA-bd_sf"/>
</dbReference>
<evidence type="ECO:0000256" key="2">
    <source>
        <dbReference type="ARBA" id="ARBA00023125"/>
    </source>
</evidence>
<dbReference type="SUPFAM" id="SSF46894">
    <property type="entry name" value="C-terminal effector domain of the bipartite response regulators"/>
    <property type="match status" value="1"/>
</dbReference>
<accession>A0A0J7JE10</accession>
<keyword evidence="3" id="KW-0804">Transcription</keyword>
<evidence type="ECO:0000256" key="1">
    <source>
        <dbReference type="ARBA" id="ARBA00023015"/>
    </source>
</evidence>
<dbReference type="PRINTS" id="PR00038">
    <property type="entry name" value="HTHLUXR"/>
</dbReference>
<dbReference type="InterPro" id="IPR000792">
    <property type="entry name" value="Tscrpt_reg_LuxR_C"/>
</dbReference>
<keyword evidence="1" id="KW-0805">Transcription regulation</keyword>
<dbReference type="CDD" id="cd06170">
    <property type="entry name" value="LuxR_C_like"/>
    <property type="match status" value="1"/>
</dbReference>
<dbReference type="EMBL" id="LFBU01000001">
    <property type="protein sequence ID" value="KMQ76051.1"/>
    <property type="molecule type" value="Genomic_DNA"/>
</dbReference>
<dbReference type="RefSeq" id="WP_048496074.1">
    <property type="nucleotide sequence ID" value="NZ_LFBU01000001.1"/>
</dbReference>
<dbReference type="SMART" id="SM00421">
    <property type="entry name" value="HTH_LUXR"/>
    <property type="match status" value="1"/>
</dbReference>